<gene>
    <name evidence="2" type="ORF">AQZ52_07385</name>
</gene>
<dbReference type="InterPro" id="IPR050259">
    <property type="entry name" value="SDR"/>
</dbReference>
<dbReference type="Gene3D" id="3.40.50.720">
    <property type="entry name" value="NAD(P)-binding Rossmann-like Domain"/>
    <property type="match status" value="1"/>
</dbReference>
<dbReference type="InterPro" id="IPR020904">
    <property type="entry name" value="Sc_DH/Rdtase_CS"/>
</dbReference>
<comment type="caution">
    <text evidence="2">The sequence shown here is derived from an EMBL/GenBank/DDBJ whole genome shotgun (WGS) entry which is preliminary data.</text>
</comment>
<dbReference type="OrthoDB" id="7500984at2"/>
<dbReference type="RefSeq" id="WP_067907938.1">
    <property type="nucleotide sequence ID" value="NZ_KQ954244.1"/>
</dbReference>
<dbReference type="Proteomes" id="UP000058012">
    <property type="component" value="Unassembled WGS sequence"/>
</dbReference>
<evidence type="ECO:0000313" key="2">
    <source>
        <dbReference type="EMBL" id="KUR73009.1"/>
    </source>
</evidence>
<dbReference type="InterPro" id="IPR036291">
    <property type="entry name" value="NAD(P)-bd_dom_sf"/>
</dbReference>
<dbReference type="Pfam" id="PF13561">
    <property type="entry name" value="adh_short_C2"/>
    <property type="match status" value="1"/>
</dbReference>
<dbReference type="PROSITE" id="PS00061">
    <property type="entry name" value="ADH_SHORT"/>
    <property type="match status" value="1"/>
</dbReference>
<dbReference type="PANTHER" id="PTHR42879">
    <property type="entry name" value="3-OXOACYL-(ACYL-CARRIER-PROTEIN) REDUCTASE"/>
    <property type="match status" value="1"/>
</dbReference>
<dbReference type="STRING" id="1117702.AQZ52_07385"/>
<dbReference type="SUPFAM" id="SSF51735">
    <property type="entry name" value="NAD(P)-binding Rossmann-fold domains"/>
    <property type="match status" value="1"/>
</dbReference>
<sequence length="249" mass="25257">MDFAGQHVVITGASTGIGKAAAQRLVRGGARVTLIARRGELLADLCAELGAGAGWAAADVGQQDQLIAALESAAVQHGPIDALFLNAGTGGTFAPLEAYSDANFDALMAVNMKSAFWAVRHVLPAMKARRSGAILITGSLASERGMAMNVGYVMSKHAVLGLARAAALEGAAHGVRVNCLVPGFIETPLLDGVPAEQLTSLAANVPQGRLGSSEDVAEVAAFLLSPAAAHVTGQSWAVDGGVLGTLAIR</sequence>
<evidence type="ECO:0000256" key="1">
    <source>
        <dbReference type="ARBA" id="ARBA00006484"/>
    </source>
</evidence>
<dbReference type="PANTHER" id="PTHR42879:SF2">
    <property type="entry name" value="3-OXOACYL-[ACYL-CARRIER-PROTEIN] REDUCTASE FABG"/>
    <property type="match status" value="1"/>
</dbReference>
<organism evidence="2 3">
    <name type="scientific">Novosphingobium fuchskuhlense</name>
    <dbReference type="NCBI Taxonomy" id="1117702"/>
    <lineage>
        <taxon>Bacteria</taxon>
        <taxon>Pseudomonadati</taxon>
        <taxon>Pseudomonadota</taxon>
        <taxon>Alphaproteobacteria</taxon>
        <taxon>Sphingomonadales</taxon>
        <taxon>Sphingomonadaceae</taxon>
        <taxon>Novosphingobium</taxon>
    </lineage>
</organism>
<comment type="similarity">
    <text evidence="1">Belongs to the short-chain dehydrogenases/reductases (SDR) family.</text>
</comment>
<dbReference type="GO" id="GO:0032787">
    <property type="term" value="P:monocarboxylic acid metabolic process"/>
    <property type="evidence" value="ECO:0007669"/>
    <property type="project" value="UniProtKB-ARBA"/>
</dbReference>
<name>A0A124JW65_9SPHN</name>
<protein>
    <submittedName>
        <fullName evidence="2">Short-chain dehydrogenase</fullName>
    </submittedName>
</protein>
<dbReference type="PRINTS" id="PR00081">
    <property type="entry name" value="GDHRDH"/>
</dbReference>
<keyword evidence="3" id="KW-1185">Reference proteome</keyword>
<accession>A0A124JW65</accession>
<dbReference type="CDD" id="cd05233">
    <property type="entry name" value="SDR_c"/>
    <property type="match status" value="1"/>
</dbReference>
<proteinExistence type="inferred from homology"/>
<evidence type="ECO:0000313" key="3">
    <source>
        <dbReference type="Proteomes" id="UP000058012"/>
    </source>
</evidence>
<dbReference type="InterPro" id="IPR002347">
    <property type="entry name" value="SDR_fam"/>
</dbReference>
<reference evidence="2 3" key="1">
    <citation type="submission" date="2015-10" db="EMBL/GenBank/DDBJ databases">
        <title>Draft genome sequence of Novosphingobium fuchskuhlense DSM 25065 isolated from a surface water sample of the southwest basin of Lake Grosse Fuchskuhle.</title>
        <authorList>
            <person name="Ruckert C."/>
            <person name="Winkler A."/>
            <person name="Glaeser J."/>
            <person name="Grossart H.-P."/>
            <person name="Kalinowski J."/>
            <person name="Glaeser S."/>
        </authorList>
    </citation>
    <scope>NUCLEOTIDE SEQUENCE [LARGE SCALE GENOMIC DNA]</scope>
    <source>
        <strain evidence="2 3">FNE08-7</strain>
    </source>
</reference>
<dbReference type="EMBL" id="LLZS01000003">
    <property type="protein sequence ID" value="KUR73009.1"/>
    <property type="molecule type" value="Genomic_DNA"/>
</dbReference>
<dbReference type="FunFam" id="3.40.50.720:FF:000084">
    <property type="entry name" value="Short-chain dehydrogenase reductase"/>
    <property type="match status" value="1"/>
</dbReference>
<dbReference type="AlphaFoldDB" id="A0A124JW65"/>